<keyword evidence="3" id="KW-1185">Reference proteome</keyword>
<name>A0A8S9YEP3_9TREM</name>
<reference evidence="2" key="1">
    <citation type="submission" date="2019-07" db="EMBL/GenBank/DDBJ databases">
        <title>Annotation for the trematode Paragonimus miyazaki's.</title>
        <authorList>
            <person name="Choi Y.-J."/>
        </authorList>
    </citation>
    <scope>NUCLEOTIDE SEQUENCE</scope>
    <source>
        <strain evidence="2">Japan</strain>
    </source>
</reference>
<feature type="region of interest" description="Disordered" evidence="1">
    <location>
        <begin position="65"/>
        <end position="93"/>
    </location>
</feature>
<sequence>MTLTDIFETIKVSSFPFCLCVVCKNEQRPGTADSTITKLTVQSEADVEKVASNRQFLNVIAEEKENSPCAPSYRSDSSRSDKFGSQSSDTRPSAVDCLDMCQTSSNHEVTDAGVCATKTDEKMSKVSFLHKYILVSNTHTLLIAFHVIILSQQDVNVCSPKS</sequence>
<comment type="caution">
    <text evidence="2">The sequence shown here is derived from an EMBL/GenBank/DDBJ whole genome shotgun (WGS) entry which is preliminary data.</text>
</comment>
<dbReference type="Proteomes" id="UP000822476">
    <property type="component" value="Unassembled WGS sequence"/>
</dbReference>
<dbReference type="EMBL" id="JTDE01020968">
    <property type="protein sequence ID" value="KAF7233578.1"/>
    <property type="molecule type" value="Genomic_DNA"/>
</dbReference>
<evidence type="ECO:0000256" key="1">
    <source>
        <dbReference type="SAM" id="MobiDB-lite"/>
    </source>
</evidence>
<accession>A0A8S9YEP3</accession>
<dbReference type="AlphaFoldDB" id="A0A8S9YEP3"/>
<evidence type="ECO:0000313" key="2">
    <source>
        <dbReference type="EMBL" id="KAF7233578.1"/>
    </source>
</evidence>
<organism evidence="2 3">
    <name type="scientific">Paragonimus skrjabini miyazakii</name>
    <dbReference type="NCBI Taxonomy" id="59628"/>
    <lineage>
        <taxon>Eukaryota</taxon>
        <taxon>Metazoa</taxon>
        <taxon>Spiralia</taxon>
        <taxon>Lophotrochozoa</taxon>
        <taxon>Platyhelminthes</taxon>
        <taxon>Trematoda</taxon>
        <taxon>Digenea</taxon>
        <taxon>Plagiorchiida</taxon>
        <taxon>Troglotremata</taxon>
        <taxon>Troglotrematidae</taxon>
        <taxon>Paragonimus</taxon>
    </lineage>
</organism>
<protein>
    <submittedName>
        <fullName evidence="2">Uncharacterized protein</fullName>
    </submittedName>
</protein>
<proteinExistence type="predicted"/>
<evidence type="ECO:0000313" key="3">
    <source>
        <dbReference type="Proteomes" id="UP000822476"/>
    </source>
</evidence>
<gene>
    <name evidence="2" type="ORF">EG68_11889</name>
</gene>